<accession>A0ABN1LLT8</accession>
<dbReference type="Proteomes" id="UP001501764">
    <property type="component" value="Unassembled WGS sequence"/>
</dbReference>
<name>A0ABN1LLT8_9CLOT</name>
<dbReference type="InterPro" id="IPR010064">
    <property type="entry name" value="HK97-gp10_tail"/>
</dbReference>
<dbReference type="EMBL" id="BAAACO010000001">
    <property type="protein sequence ID" value="GAA0857717.1"/>
    <property type="molecule type" value="Genomic_DNA"/>
</dbReference>
<keyword evidence="2" id="KW-1185">Reference proteome</keyword>
<organism evidence="1 2">
    <name type="scientific">Clostridium nitritogenes</name>
    <dbReference type="NCBI Taxonomy" id="83340"/>
    <lineage>
        <taxon>Bacteria</taxon>
        <taxon>Bacillati</taxon>
        <taxon>Bacillota</taxon>
        <taxon>Clostridia</taxon>
        <taxon>Eubacteriales</taxon>
        <taxon>Clostridiaceae</taxon>
        <taxon>Clostridium</taxon>
    </lineage>
</organism>
<dbReference type="RefSeq" id="WP_346025923.1">
    <property type="nucleotide sequence ID" value="NZ_BAAACO010000001.1"/>
</dbReference>
<protein>
    <recommendedName>
        <fullName evidence="3">HK97 gp10 family phage protein</fullName>
    </recommendedName>
</protein>
<dbReference type="NCBIfam" id="TIGR01725">
    <property type="entry name" value="phge_HK97_gp10"/>
    <property type="match status" value="1"/>
</dbReference>
<reference evidence="1 2" key="1">
    <citation type="journal article" date="2019" name="Int. J. Syst. Evol. Microbiol.">
        <title>The Global Catalogue of Microorganisms (GCM) 10K type strain sequencing project: providing services to taxonomists for standard genome sequencing and annotation.</title>
        <authorList>
            <consortium name="The Broad Institute Genomics Platform"/>
            <consortium name="The Broad Institute Genome Sequencing Center for Infectious Disease"/>
            <person name="Wu L."/>
            <person name="Ma J."/>
        </authorList>
    </citation>
    <scope>NUCLEOTIDE SEQUENCE [LARGE SCALE GENOMIC DNA]</scope>
    <source>
        <strain evidence="1 2">JCM 6485</strain>
    </source>
</reference>
<evidence type="ECO:0000313" key="1">
    <source>
        <dbReference type="EMBL" id="GAA0857717.1"/>
    </source>
</evidence>
<proteinExistence type="predicted"/>
<evidence type="ECO:0000313" key="2">
    <source>
        <dbReference type="Proteomes" id="UP001501764"/>
    </source>
</evidence>
<gene>
    <name evidence="1" type="ORF">GCM10008916_12560</name>
</gene>
<comment type="caution">
    <text evidence="1">The sequence shown here is derived from an EMBL/GenBank/DDBJ whole genome shotgun (WGS) entry which is preliminary data.</text>
</comment>
<sequence length="120" mass="13291">MSTTIEVEGFEEMEELLRDLELDEFTKRKAVKVGLDIIADSIEDNSPVGKTGKLAKVKRKIKNTGLAIEGIANSSAFYDVFQDIGTSQQKKNVGYFDRAVESSVNEAIKVSTEVVFSKVR</sequence>
<evidence type="ECO:0008006" key="3">
    <source>
        <dbReference type="Google" id="ProtNLM"/>
    </source>
</evidence>